<dbReference type="InterPro" id="IPR004776">
    <property type="entry name" value="Mem_transp_PIN-like"/>
</dbReference>
<feature type="transmembrane region" description="Helical" evidence="7">
    <location>
        <begin position="37"/>
        <end position="54"/>
    </location>
</feature>
<keyword evidence="3" id="KW-1003">Cell membrane</keyword>
<keyword evidence="9" id="KW-1185">Reference proteome</keyword>
<keyword evidence="4 7" id="KW-0812">Transmembrane</keyword>
<feature type="transmembrane region" description="Helical" evidence="7">
    <location>
        <begin position="184"/>
        <end position="204"/>
    </location>
</feature>
<keyword evidence="6 7" id="KW-0472">Membrane</keyword>
<feature type="transmembrane region" description="Helical" evidence="7">
    <location>
        <begin position="120"/>
        <end position="140"/>
    </location>
</feature>
<dbReference type="PANTHER" id="PTHR36838:SF1">
    <property type="entry name" value="SLR1864 PROTEIN"/>
    <property type="match status" value="1"/>
</dbReference>
<proteinExistence type="predicted"/>
<feature type="transmembrane region" description="Helical" evidence="7">
    <location>
        <begin position="6"/>
        <end position="25"/>
    </location>
</feature>
<dbReference type="Proteomes" id="UP001481413">
    <property type="component" value="Unassembled WGS sequence"/>
</dbReference>
<feature type="transmembrane region" description="Helical" evidence="7">
    <location>
        <begin position="271"/>
        <end position="293"/>
    </location>
</feature>
<evidence type="ECO:0000313" key="8">
    <source>
        <dbReference type="EMBL" id="GAA6145735.1"/>
    </source>
</evidence>
<gene>
    <name evidence="8" type="ORF">NBRC116585_18530</name>
</gene>
<evidence type="ECO:0000256" key="2">
    <source>
        <dbReference type="ARBA" id="ARBA00022448"/>
    </source>
</evidence>
<evidence type="ECO:0000256" key="5">
    <source>
        <dbReference type="ARBA" id="ARBA00022989"/>
    </source>
</evidence>
<feature type="transmembrane region" description="Helical" evidence="7">
    <location>
        <begin position="93"/>
        <end position="114"/>
    </location>
</feature>
<dbReference type="EMBL" id="BAABWH010000004">
    <property type="protein sequence ID" value="GAA6145735.1"/>
    <property type="molecule type" value="Genomic_DNA"/>
</dbReference>
<name>A0ABQ0A009_9GAMM</name>
<evidence type="ECO:0000256" key="7">
    <source>
        <dbReference type="SAM" id="Phobius"/>
    </source>
</evidence>
<keyword evidence="5 7" id="KW-1133">Transmembrane helix</keyword>
<dbReference type="RefSeq" id="WP_353294796.1">
    <property type="nucleotide sequence ID" value="NZ_BAABWH010000004.1"/>
</dbReference>
<feature type="transmembrane region" description="Helical" evidence="7">
    <location>
        <begin position="216"/>
        <end position="236"/>
    </location>
</feature>
<comment type="subcellular location">
    <subcellularLocation>
        <location evidence="1">Membrane</location>
        <topology evidence="1">Multi-pass membrane protein</topology>
    </subcellularLocation>
</comment>
<evidence type="ECO:0000313" key="9">
    <source>
        <dbReference type="Proteomes" id="UP001481413"/>
    </source>
</evidence>
<comment type="caution">
    <text evidence="8">The sequence shown here is derived from an EMBL/GenBank/DDBJ whole genome shotgun (WGS) entry which is preliminary data.</text>
</comment>
<feature type="transmembrane region" description="Helical" evidence="7">
    <location>
        <begin position="152"/>
        <end position="172"/>
    </location>
</feature>
<dbReference type="Pfam" id="PF03547">
    <property type="entry name" value="Mem_trans"/>
    <property type="match status" value="1"/>
</dbReference>
<evidence type="ECO:0000256" key="1">
    <source>
        <dbReference type="ARBA" id="ARBA00004141"/>
    </source>
</evidence>
<protein>
    <submittedName>
        <fullName evidence="8">AEC family transporter</fullName>
    </submittedName>
</protein>
<feature type="transmembrane region" description="Helical" evidence="7">
    <location>
        <begin position="60"/>
        <end position="81"/>
    </location>
</feature>
<accession>A0ABQ0A009</accession>
<sequence length="295" mass="31428">MMIEIATVLLPVLVCALIGACWAYTRTHYDAEFISRLVLNIGAPCLMLSVLSQVEIDAKVFGQTAMACVLVTLLMVIPGILLPKALGDDVRTYLPSFLFPNVGNMGLPVCMLAFGEQGLALALAFFMMLSVAHFPVGILLAGGRQAGGLMGIARMPIMYAIAASVVLILTGWRLPVSVNNTVELIGGMTIPLMLITLGVSLYSLKVTGWSKALLYSLVRIIGGLCAGLLVVELLALDGIARGVVLIQSSMPVAVFNYLFAVRYKREPDAVAGLVVTSTFLSFGFLPILLMFLISG</sequence>
<evidence type="ECO:0000256" key="3">
    <source>
        <dbReference type="ARBA" id="ARBA00022475"/>
    </source>
</evidence>
<reference evidence="8 9" key="1">
    <citation type="submission" date="2024-04" db="EMBL/GenBank/DDBJ databases">
        <title>Draft genome sequence of Thalassolituus maritimus NBRC 116585.</title>
        <authorList>
            <person name="Miyakawa T."/>
            <person name="Kusuya Y."/>
            <person name="Miura T."/>
        </authorList>
    </citation>
    <scope>NUCLEOTIDE SEQUENCE [LARGE SCALE GENOMIC DNA]</scope>
    <source>
        <strain evidence="8 9">5NW40-0001</strain>
    </source>
</reference>
<keyword evidence="2" id="KW-0813">Transport</keyword>
<dbReference type="PANTHER" id="PTHR36838">
    <property type="entry name" value="AUXIN EFFLUX CARRIER FAMILY PROTEIN"/>
    <property type="match status" value="1"/>
</dbReference>
<evidence type="ECO:0000256" key="6">
    <source>
        <dbReference type="ARBA" id="ARBA00023136"/>
    </source>
</evidence>
<organism evidence="8 9">
    <name type="scientific">Thalassolituus maritimus</name>
    <dbReference type="NCBI Taxonomy" id="484498"/>
    <lineage>
        <taxon>Bacteria</taxon>
        <taxon>Pseudomonadati</taxon>
        <taxon>Pseudomonadota</taxon>
        <taxon>Gammaproteobacteria</taxon>
        <taxon>Oceanospirillales</taxon>
        <taxon>Oceanospirillaceae</taxon>
        <taxon>Thalassolituus</taxon>
    </lineage>
</organism>
<evidence type="ECO:0000256" key="4">
    <source>
        <dbReference type="ARBA" id="ARBA00022692"/>
    </source>
</evidence>
<feature type="transmembrane region" description="Helical" evidence="7">
    <location>
        <begin position="242"/>
        <end position="259"/>
    </location>
</feature>